<accession>A0AAF0QX59</accession>
<evidence type="ECO:0000313" key="2">
    <source>
        <dbReference type="Proteomes" id="UP001234989"/>
    </source>
</evidence>
<dbReference type="PANTHER" id="PTHR45835:SF91">
    <property type="entry name" value="RETROTRANSPOSON, TY3-GYPSY SUBCLASS-LIKE PROTEIN"/>
    <property type="match status" value="1"/>
</dbReference>
<proteinExistence type="predicted"/>
<keyword evidence="2" id="KW-1185">Reference proteome</keyword>
<gene>
    <name evidence="1" type="ORF">MTR67_023765</name>
</gene>
<reference evidence="1" key="1">
    <citation type="submission" date="2023-08" db="EMBL/GenBank/DDBJ databases">
        <title>A de novo genome assembly of Solanum verrucosum Schlechtendal, a Mexican diploid species geographically isolated from the other diploid A-genome species in potato relatives.</title>
        <authorList>
            <person name="Hosaka K."/>
        </authorList>
    </citation>
    <scope>NUCLEOTIDE SEQUENCE</scope>
    <source>
        <tissue evidence="1">Young leaves</tissue>
    </source>
</reference>
<dbReference type="AlphaFoldDB" id="A0AAF0QX59"/>
<dbReference type="Proteomes" id="UP001234989">
    <property type="component" value="Chromosome 5"/>
</dbReference>
<dbReference type="EMBL" id="CP133616">
    <property type="protein sequence ID" value="WMV30380.1"/>
    <property type="molecule type" value="Genomic_DNA"/>
</dbReference>
<dbReference type="PANTHER" id="PTHR45835">
    <property type="entry name" value="YALI0A06105P"/>
    <property type="match status" value="1"/>
</dbReference>
<protein>
    <submittedName>
        <fullName evidence="1">Uncharacterized protein</fullName>
    </submittedName>
</protein>
<organism evidence="1 2">
    <name type="scientific">Solanum verrucosum</name>
    <dbReference type="NCBI Taxonomy" id="315347"/>
    <lineage>
        <taxon>Eukaryota</taxon>
        <taxon>Viridiplantae</taxon>
        <taxon>Streptophyta</taxon>
        <taxon>Embryophyta</taxon>
        <taxon>Tracheophyta</taxon>
        <taxon>Spermatophyta</taxon>
        <taxon>Magnoliopsida</taxon>
        <taxon>eudicotyledons</taxon>
        <taxon>Gunneridae</taxon>
        <taxon>Pentapetalae</taxon>
        <taxon>asterids</taxon>
        <taxon>lamiids</taxon>
        <taxon>Solanales</taxon>
        <taxon>Solanaceae</taxon>
        <taxon>Solanoideae</taxon>
        <taxon>Solaneae</taxon>
        <taxon>Solanum</taxon>
    </lineage>
</organism>
<evidence type="ECO:0000313" key="1">
    <source>
        <dbReference type="EMBL" id="WMV30380.1"/>
    </source>
</evidence>
<name>A0AAF0QX59_SOLVR</name>
<sequence>MAPFEALYGRRCRSPTGWFKVGEVSLIGLELVCEAMEKVKLIRKRLKIGQSREKSYADVRRRDLEFDASYDVMKQESFFRKGSLEESVS</sequence>